<organism evidence="2">
    <name type="scientific">Culex pipiens</name>
    <name type="common">House mosquito</name>
    <dbReference type="NCBI Taxonomy" id="7175"/>
    <lineage>
        <taxon>Eukaryota</taxon>
        <taxon>Metazoa</taxon>
        <taxon>Ecdysozoa</taxon>
        <taxon>Arthropoda</taxon>
        <taxon>Hexapoda</taxon>
        <taxon>Insecta</taxon>
        <taxon>Pterygota</taxon>
        <taxon>Neoptera</taxon>
        <taxon>Endopterygota</taxon>
        <taxon>Diptera</taxon>
        <taxon>Nematocera</taxon>
        <taxon>Culicoidea</taxon>
        <taxon>Culicidae</taxon>
        <taxon>Culicinae</taxon>
        <taxon>Culicini</taxon>
        <taxon>Culex</taxon>
        <taxon>Culex</taxon>
    </lineage>
</organism>
<evidence type="ECO:0000313" key="2">
    <source>
        <dbReference type="EMBL" id="CAG6469572.1"/>
    </source>
</evidence>
<evidence type="ECO:0000256" key="1">
    <source>
        <dbReference type="SAM" id="MobiDB-lite"/>
    </source>
</evidence>
<name>A0A8D8FED3_CULPI</name>
<dbReference type="AlphaFoldDB" id="A0A8D8FED3"/>
<protein>
    <submittedName>
        <fullName evidence="2">(northern house mosquito) hypothetical protein</fullName>
    </submittedName>
</protein>
<feature type="region of interest" description="Disordered" evidence="1">
    <location>
        <begin position="93"/>
        <end position="127"/>
    </location>
</feature>
<reference evidence="2" key="1">
    <citation type="submission" date="2021-05" db="EMBL/GenBank/DDBJ databases">
        <authorList>
            <person name="Alioto T."/>
            <person name="Alioto T."/>
            <person name="Gomez Garrido J."/>
        </authorList>
    </citation>
    <scope>NUCLEOTIDE SEQUENCE</scope>
</reference>
<accession>A0A8D8FED3</accession>
<proteinExistence type="predicted"/>
<dbReference type="EMBL" id="HBUE01063218">
    <property type="protein sequence ID" value="CAG6469572.1"/>
    <property type="molecule type" value="Transcribed_RNA"/>
</dbReference>
<sequence>MLFVSQASRFEKKLFTLLHITQRIARIVWKKSPLYDDQARRNCLRKLSEPNDDGIPLGVIDFSSSLINCVYYFSTICHRRVSRDAVARTLESKLNGESSGDGRQREQSAVSGTAGRLRRADVPDQVGDTVDYGKVFAAGAG</sequence>